<dbReference type="InterPro" id="IPR011042">
    <property type="entry name" value="6-blade_b-propeller_TolB-like"/>
</dbReference>
<keyword evidence="1" id="KW-0677">Repeat</keyword>
<evidence type="ECO:0000256" key="1">
    <source>
        <dbReference type="ARBA" id="ARBA00022737"/>
    </source>
</evidence>
<evidence type="ECO:0000313" key="3">
    <source>
        <dbReference type="EMBL" id="TGM06395.1"/>
    </source>
</evidence>
<dbReference type="OrthoDB" id="9792285at2"/>
<feature type="repeat" description="NHL" evidence="2">
    <location>
        <begin position="263"/>
        <end position="304"/>
    </location>
</feature>
<dbReference type="SUPFAM" id="SSF101898">
    <property type="entry name" value="NHL repeat"/>
    <property type="match status" value="1"/>
</dbReference>
<name>A0A5F2BLF3_9LEPT</name>
<feature type="repeat" description="NHL" evidence="2">
    <location>
        <begin position="219"/>
        <end position="262"/>
    </location>
</feature>
<dbReference type="Gene3D" id="2.120.10.30">
    <property type="entry name" value="TolB, C-terminal domain"/>
    <property type="match status" value="1"/>
</dbReference>
<dbReference type="InterPro" id="IPR001258">
    <property type="entry name" value="NHL_repeat"/>
</dbReference>
<dbReference type="Gene3D" id="1.25.40.10">
    <property type="entry name" value="Tetratricopeptide repeat domain"/>
    <property type="match status" value="1"/>
</dbReference>
<protein>
    <submittedName>
        <fullName evidence="3">6-bladed beta-propeller</fullName>
    </submittedName>
</protein>
<dbReference type="PROSITE" id="PS51125">
    <property type="entry name" value="NHL"/>
    <property type="match status" value="2"/>
</dbReference>
<proteinExistence type="predicted"/>
<sequence length="677" mass="76454">MIRLNRFLIPLIFLFITLSLSSDGLPNFSIQEKEARTQFARGFSYFNNSQYSSSRENFLKALSIKNDFTLARLLLSNSYYLSGDWPESMSELEQIEGTTGLNQIQKARLDALRINLAGGSQDSAVRYYSAILGDDLRRFRFRNPSDVVIDDDGFLYVLSFDTANIVKFDPNGNPVDNFKGSLGRNLSGPLFFSLRGTSIFVADFKADKIYEFNTRGEYRNRFGISGKGNGEFHGPTGIFLTKNGFLYVSDSGNNRIQKLKTDGTFIQEIGVGILRNPSGLKVNSKGEIYVADRGNSRIAVFDSEGNFLREITNPNTLSSPRNLTIRKNEIYISDEKSGLIIYNTLDNTWRLLDSFRDSKNVVRKLNQPFSSAFDYTGTQFIADFNRHRVEIFSPSNQLSSNMDLVVEKVLNRDYPDISVFLRVRDRSGRDIKAIPRNSFRVYEYGNLSPLIGLADMQQFNNRVSVSLIYENTPEVKAGYPVFEKSLKPLLTSLRQYDGIEVLRSGSELIKASDFTYSMHEIFRILRTSPNDNTSKTGKAIYRGMSDLLDRLGPRIALVLVSGNSYPDSFTQISPEKIIRYSKAHAIPVYFLSLSDTGPAVETYKTIAASTGGKFILIPGEGLEKNLYDSFLGHKDRRYIVSFKSRVDADKKDFYIPLVVEANFRNTSGKAETGFFTK</sequence>
<reference evidence="3 4" key="1">
    <citation type="journal article" date="2019" name="PLoS Negl. Trop. Dis.">
        <title>Revisiting the worldwide diversity of Leptospira species in the environment.</title>
        <authorList>
            <person name="Vincent A.T."/>
            <person name="Schiettekatte O."/>
            <person name="Bourhy P."/>
            <person name="Veyrier F.J."/>
            <person name="Picardeau M."/>
        </authorList>
    </citation>
    <scope>NUCLEOTIDE SEQUENCE [LARGE SCALE GENOMIC DNA]</scope>
    <source>
        <strain evidence="3 4">201702444</strain>
    </source>
</reference>
<evidence type="ECO:0000256" key="2">
    <source>
        <dbReference type="PROSITE-ProRule" id="PRU00504"/>
    </source>
</evidence>
<dbReference type="EMBL" id="RQGN01000031">
    <property type="protein sequence ID" value="TGM06395.1"/>
    <property type="molecule type" value="Genomic_DNA"/>
</dbReference>
<dbReference type="SUPFAM" id="SSF53300">
    <property type="entry name" value="vWA-like"/>
    <property type="match status" value="1"/>
</dbReference>
<dbReference type="CDD" id="cd05819">
    <property type="entry name" value="NHL"/>
    <property type="match status" value="1"/>
</dbReference>
<dbReference type="SUPFAM" id="SSF48452">
    <property type="entry name" value="TPR-like"/>
    <property type="match status" value="1"/>
</dbReference>
<dbReference type="InterPro" id="IPR050952">
    <property type="entry name" value="TRIM-NHL_E3_ligases"/>
</dbReference>
<comment type="caution">
    <text evidence="3">The sequence shown here is derived from an EMBL/GenBank/DDBJ whole genome shotgun (WGS) entry which is preliminary data.</text>
</comment>
<dbReference type="AlphaFoldDB" id="A0A5F2BLF3"/>
<organism evidence="3 4">
    <name type="scientific">Leptospira barantonii</name>
    <dbReference type="NCBI Taxonomy" id="2023184"/>
    <lineage>
        <taxon>Bacteria</taxon>
        <taxon>Pseudomonadati</taxon>
        <taxon>Spirochaetota</taxon>
        <taxon>Spirochaetia</taxon>
        <taxon>Leptospirales</taxon>
        <taxon>Leptospiraceae</taxon>
        <taxon>Leptospira</taxon>
    </lineage>
</organism>
<dbReference type="Pfam" id="PF17170">
    <property type="entry name" value="DUF5128"/>
    <property type="match status" value="1"/>
</dbReference>
<dbReference type="Pfam" id="PF01436">
    <property type="entry name" value="NHL"/>
    <property type="match status" value="1"/>
</dbReference>
<dbReference type="InterPro" id="IPR036465">
    <property type="entry name" value="vWFA_dom_sf"/>
</dbReference>
<dbReference type="PANTHER" id="PTHR24104">
    <property type="entry name" value="E3 UBIQUITIN-PROTEIN LIGASE NHLRC1-RELATED"/>
    <property type="match status" value="1"/>
</dbReference>
<dbReference type="RefSeq" id="WP_135670148.1">
    <property type="nucleotide sequence ID" value="NZ_RQGN01000031.1"/>
</dbReference>
<dbReference type="Proteomes" id="UP000298429">
    <property type="component" value="Unassembled WGS sequence"/>
</dbReference>
<accession>A0A5F2BLF3</accession>
<dbReference type="InterPro" id="IPR011990">
    <property type="entry name" value="TPR-like_helical_dom_sf"/>
</dbReference>
<evidence type="ECO:0000313" key="4">
    <source>
        <dbReference type="Proteomes" id="UP000298429"/>
    </source>
</evidence>
<gene>
    <name evidence="3" type="ORF">EHQ76_05740</name>
</gene>